<feature type="domain" description="Laminin EGF-like" evidence="10">
    <location>
        <begin position="881"/>
        <end position="934"/>
    </location>
</feature>
<feature type="domain" description="Laminin EGF-like" evidence="10">
    <location>
        <begin position="441"/>
        <end position="493"/>
    </location>
</feature>
<keyword evidence="3 6" id="KW-1015">Disulfide bond</keyword>
<feature type="disulfide bond" evidence="6">
    <location>
        <begin position="937"/>
        <end position="954"/>
    </location>
</feature>
<sequence>MWKVVVVCCVVVYALGFARGQQSSAGDGNGHFSRCYNERGIAQRCVPEFVNPAFEMPVEVTNTCGEDGPTQFCIQAGSISSGPRRSCGVCDARDYRLAHPASFLTDLNETYWQSDTMFEGIQWPYRVNLTLHLKKSFEITYVRLKFHSPRPESFAIYRRLTEDGPWLPYQYYSASCRGFYLVPDMNYVHGGDETRALCTSEFSDISPLSGGEVAFSTLEGRPSAYNFDNSKELQDWVTVTDIRITLDRLNTFGDEVFGDEKVLRSYFYAISDFAVGARCKCNGHASECVDSSSVHGDRRLVCRCEHNTAGADCDQCLPFYNDKPWRSATLNDAHECQPCNCNGFSDRCFFDQKLYESTGHGGHCTDCSGNRDGPNCERCKDNYYQRSDGYCIPCFCDEIGSRSLQCNSEGECQCKPGVTGNKCDRCQANFYDFSQQGCKPCSCSVPGSFRNEPNCDSVTGLCHCKENVEGQQCSNCKPGYFNLDMENDFGCTPCFCYGHAAVCQSAPKYGQVLLESMFARGNERWAAEEYGRTVPLQYNAFTQNIGVTAPGRAPVYFVAPDRFLGDQRGSYNQELNFTLRIGEHGPKASADDIILEGNGLRVSHPIFGSRNTLPTIQSQEYSFRLHEHPDFGWNPRLNSRDFMKILANLTSIRVRGTFTPNGVGFLDNVKLKTARRGAAGTAASWIEMCSCPEGYIGQFCESCAPGYTHEPKNGGPFARCVPCACYGHADICDPESGQCICQHNTAGDNCERCARGFYGNSLQGTEEDCKPCPCPNQGACIQLQDEQIVCLECPTGYAGPQCEFCGDGFFGDPSGAVGPVTECKICDCSENIDPNAVGNCNRTTGECLKCIYNSAGAKCEKCLAGFYGDALFVPKGDCKHCECDRLGTIPTADGSYVCEQPTGECPCKENVIGRQCNMCQDGFYDLASGLGCKECDCDPVGSENGTCSVRTGQCHCREGVVGLRCNECAPNHFGFSTEGCKPCDCDPIGSLGLQCSPDGQCPCRENVEGRACERCKENKHNRQAGCVDCPACYNLVQEAVNAQRIKLDEMEKLLKDIANTPTVINDRDFENKLTQVKDRVDQLWTDAKSAIGGDDKSLLEQVNELKDRVKALDQTAKQIKESLAKCDESGEESNNNLNVAEETLSRANEALKAAQRFLDSDGKEALEKAQEKSEEHGQQRNLMSELARQARLLAEEHEEEAQKMEKIGAAAVNTSNEAYKVAWDSLGQQRNASAEAQALQHSIQEIENEVKSTRVRAENALEAAKAAYNNALDMFKDATSLSLPSIDLKSIKEQAQEAKKQAESLKQSVSTLLQEREQLLRDAEEETKEARKLHDTAKKNQQMADELMADLDKAKASAEEARMQSENTLTEARKIYDTLQDFNRNVDESRDSAAEAKKRIPEIQMLIRDAENKTRDNQKELSKAKFAASTALKDAETAQSIAEKASEEADAIRGECEETKSRASNVMDEASGLAGRVADTEGRLSQTEKKIGDEDAEVKTALDKASEAQSLSREAYDKVQRALATIRDLGLSLQNLDQINDEGLETLSRKINEVERELQDADLDTKIDALRNARNRQTLWLKNYEDELEALRKEVENVADIRSALPPDTRCWKRARLEP</sequence>
<evidence type="ECO:0000259" key="12">
    <source>
        <dbReference type="PROSITE" id="PS51117"/>
    </source>
</evidence>
<evidence type="ECO:0000256" key="7">
    <source>
        <dbReference type="SAM" id="Coils"/>
    </source>
</evidence>
<feature type="domain" description="Laminin IV type A" evidence="11">
    <location>
        <begin position="520"/>
        <end position="688"/>
    </location>
</feature>
<feature type="coiled-coil region" evidence="7">
    <location>
        <begin position="1183"/>
        <end position="1462"/>
    </location>
</feature>
<evidence type="ECO:0000256" key="1">
    <source>
        <dbReference type="ARBA" id="ARBA00022729"/>
    </source>
</evidence>
<reference evidence="13 14" key="1">
    <citation type="submission" date="2024-08" db="EMBL/GenBank/DDBJ databases">
        <authorList>
            <person name="Cucini C."/>
            <person name="Frati F."/>
        </authorList>
    </citation>
    <scope>NUCLEOTIDE SEQUENCE [LARGE SCALE GENOMIC DNA]</scope>
</reference>
<comment type="caution">
    <text evidence="6">Lacks conserved residue(s) required for the propagation of feature annotation.</text>
</comment>
<evidence type="ECO:0000256" key="2">
    <source>
        <dbReference type="ARBA" id="ARBA00022737"/>
    </source>
</evidence>
<dbReference type="SMART" id="SM00136">
    <property type="entry name" value="LamNT"/>
    <property type="match status" value="1"/>
</dbReference>
<feature type="disulfide bond" evidence="6">
    <location>
        <begin position="414"/>
        <end position="423"/>
    </location>
</feature>
<feature type="disulfide bond" evidence="6">
    <location>
        <begin position="907"/>
        <end position="916"/>
    </location>
</feature>
<proteinExistence type="predicted"/>
<evidence type="ECO:0000259" key="11">
    <source>
        <dbReference type="PROSITE" id="PS51115"/>
    </source>
</evidence>
<evidence type="ECO:0000256" key="3">
    <source>
        <dbReference type="ARBA" id="ARBA00023157"/>
    </source>
</evidence>
<dbReference type="InterPro" id="IPR000034">
    <property type="entry name" value="Laminin_IV"/>
</dbReference>
<dbReference type="Pfam" id="PF00052">
    <property type="entry name" value="Laminin_B"/>
    <property type="match status" value="1"/>
</dbReference>
<feature type="domain" description="Laminin EGF-like" evidence="10">
    <location>
        <begin position="983"/>
        <end position="1028"/>
    </location>
</feature>
<dbReference type="PANTHER" id="PTHR10574:SF435">
    <property type="entry name" value="LAMININ SUBUNIT GAMMA-1"/>
    <property type="match status" value="1"/>
</dbReference>
<keyword evidence="1 9" id="KW-0732">Signal</keyword>
<feature type="coiled-coil region" evidence="7">
    <location>
        <begin position="1544"/>
        <end position="1601"/>
    </location>
</feature>
<dbReference type="Gene3D" id="2.10.25.10">
    <property type="entry name" value="Laminin"/>
    <property type="match status" value="10"/>
</dbReference>
<dbReference type="PRINTS" id="PR00011">
    <property type="entry name" value="EGFLAMININ"/>
</dbReference>
<dbReference type="Gene3D" id="2.60.120.260">
    <property type="entry name" value="Galactose-binding domain-like"/>
    <property type="match status" value="1"/>
</dbReference>
<dbReference type="SUPFAM" id="SSF57196">
    <property type="entry name" value="EGF/Laminin"/>
    <property type="match status" value="9"/>
</dbReference>
<feature type="disulfide bond" evidence="6">
    <location>
        <begin position="741"/>
        <end position="750"/>
    </location>
</feature>
<feature type="compositionally biased region" description="Basic and acidic residues" evidence="8">
    <location>
        <begin position="1162"/>
        <end position="1178"/>
    </location>
</feature>
<keyword evidence="7" id="KW-0175">Coiled coil</keyword>
<accession>A0ABP1S5I3</accession>
<dbReference type="PROSITE" id="PS51117">
    <property type="entry name" value="LAMININ_NTER"/>
    <property type="match status" value="1"/>
</dbReference>
<dbReference type="SMART" id="SM00180">
    <property type="entry name" value="EGF_Lam"/>
    <property type="match status" value="10"/>
</dbReference>
<feature type="domain" description="Laminin EGF-like" evidence="10">
    <location>
        <begin position="394"/>
        <end position="440"/>
    </location>
</feature>
<dbReference type="Pfam" id="PF00053">
    <property type="entry name" value="EGF_laminin"/>
    <property type="match status" value="10"/>
</dbReference>
<dbReference type="InterPro" id="IPR000742">
    <property type="entry name" value="EGF"/>
</dbReference>
<feature type="disulfide bond" evidence="6">
    <location>
        <begin position="1003"/>
        <end position="1012"/>
    </location>
</feature>
<keyword evidence="4" id="KW-0325">Glycoprotein</keyword>
<evidence type="ECO:0000259" key="10">
    <source>
        <dbReference type="PROSITE" id="PS50027"/>
    </source>
</evidence>
<evidence type="ECO:0000256" key="8">
    <source>
        <dbReference type="SAM" id="MobiDB-lite"/>
    </source>
</evidence>
<evidence type="ECO:0000313" key="13">
    <source>
        <dbReference type="EMBL" id="CAL8143647.1"/>
    </source>
</evidence>
<dbReference type="PROSITE" id="PS01248">
    <property type="entry name" value="EGF_LAM_1"/>
    <property type="match status" value="3"/>
</dbReference>
<feature type="coiled-coil region" evidence="7">
    <location>
        <begin position="1095"/>
        <end position="1157"/>
    </location>
</feature>
<feature type="disulfide bond" evidence="6">
    <location>
        <begin position="464"/>
        <end position="473"/>
    </location>
</feature>
<dbReference type="Pfam" id="PF00055">
    <property type="entry name" value="Laminin_N"/>
    <property type="match status" value="1"/>
</dbReference>
<feature type="domain" description="Laminin EGF-like" evidence="10">
    <location>
        <begin position="935"/>
        <end position="982"/>
    </location>
</feature>
<feature type="domain" description="Laminin EGF-like" evidence="10">
    <location>
        <begin position="723"/>
        <end position="771"/>
    </location>
</feature>
<feature type="chain" id="PRO_5047518973" description="Laminin subunit gamma-1" evidence="9">
    <location>
        <begin position="21"/>
        <end position="1619"/>
    </location>
</feature>
<dbReference type="PROSITE" id="PS51115">
    <property type="entry name" value="LAMININ_IVA"/>
    <property type="match status" value="1"/>
</dbReference>
<evidence type="ECO:0000256" key="4">
    <source>
        <dbReference type="ARBA" id="ARBA00023180"/>
    </source>
</evidence>
<feature type="disulfide bond" evidence="6">
    <location>
        <begin position="935"/>
        <end position="947"/>
    </location>
</feature>
<keyword evidence="5 6" id="KW-0424">Laminin EGF-like domain</keyword>
<dbReference type="PANTHER" id="PTHR10574">
    <property type="entry name" value="NETRIN/LAMININ-RELATED"/>
    <property type="match status" value="1"/>
</dbReference>
<dbReference type="SMART" id="SM00181">
    <property type="entry name" value="EGF"/>
    <property type="match status" value="5"/>
</dbReference>
<dbReference type="InterPro" id="IPR008211">
    <property type="entry name" value="Laminin_N"/>
</dbReference>
<dbReference type="Proteomes" id="UP001642540">
    <property type="component" value="Unassembled WGS sequence"/>
</dbReference>
<comment type="caution">
    <text evidence="13">The sequence shown here is derived from an EMBL/GenBank/DDBJ whole genome shotgun (WGS) entry which is preliminary data.</text>
</comment>
<dbReference type="CDD" id="cd06503">
    <property type="entry name" value="ATP-synt_Fo_b"/>
    <property type="match status" value="1"/>
</dbReference>
<feature type="domain" description="Laminin N-terminal" evidence="12">
    <location>
        <begin position="41"/>
        <end position="278"/>
    </location>
</feature>
<protein>
    <recommendedName>
        <fullName evidence="15">Laminin subunit gamma-1</fullName>
    </recommendedName>
</protein>
<evidence type="ECO:0000256" key="9">
    <source>
        <dbReference type="SAM" id="SignalP"/>
    </source>
</evidence>
<evidence type="ECO:0000256" key="6">
    <source>
        <dbReference type="PROSITE-ProRule" id="PRU00460"/>
    </source>
</evidence>
<dbReference type="InterPro" id="IPR056863">
    <property type="entry name" value="LMN_ATRN_NET-like_EGF"/>
</dbReference>
<dbReference type="PROSITE" id="PS50027">
    <property type="entry name" value="EGF_LAM_2"/>
    <property type="match status" value="6"/>
</dbReference>
<keyword evidence="2" id="KW-0677">Repeat</keyword>
<feature type="signal peptide" evidence="9">
    <location>
        <begin position="1"/>
        <end position="20"/>
    </location>
</feature>
<feature type="disulfide bond" evidence="6">
    <location>
        <begin position="983"/>
        <end position="995"/>
    </location>
</feature>
<feature type="disulfide bond" evidence="6">
    <location>
        <begin position="394"/>
        <end position="406"/>
    </location>
</feature>
<dbReference type="Pfam" id="PF24973">
    <property type="entry name" value="EGF_LMN_ATRN"/>
    <property type="match status" value="1"/>
</dbReference>
<dbReference type="CDD" id="cd00055">
    <property type="entry name" value="EGF_Lam"/>
    <property type="match status" value="9"/>
</dbReference>
<dbReference type="InterPro" id="IPR002049">
    <property type="entry name" value="LE_dom"/>
</dbReference>
<feature type="disulfide bond" evidence="6">
    <location>
        <begin position="956"/>
        <end position="965"/>
    </location>
</feature>
<evidence type="ECO:0008006" key="15">
    <source>
        <dbReference type="Google" id="ProtNLM"/>
    </source>
</evidence>
<keyword evidence="14" id="KW-1185">Reference proteome</keyword>
<dbReference type="InterPro" id="IPR050440">
    <property type="entry name" value="Laminin/Netrin_ECM"/>
</dbReference>
<dbReference type="EMBL" id="CAXLJM020000160">
    <property type="protein sequence ID" value="CAL8143647.1"/>
    <property type="molecule type" value="Genomic_DNA"/>
</dbReference>
<evidence type="ECO:0000256" key="5">
    <source>
        <dbReference type="ARBA" id="ARBA00023292"/>
    </source>
</evidence>
<evidence type="ECO:0000313" key="14">
    <source>
        <dbReference type="Proteomes" id="UP001642540"/>
    </source>
</evidence>
<gene>
    <name evidence="13" type="ORF">ODALV1_LOCUS29776</name>
</gene>
<organism evidence="13 14">
    <name type="scientific">Orchesella dallaii</name>
    <dbReference type="NCBI Taxonomy" id="48710"/>
    <lineage>
        <taxon>Eukaryota</taxon>
        <taxon>Metazoa</taxon>
        <taxon>Ecdysozoa</taxon>
        <taxon>Arthropoda</taxon>
        <taxon>Hexapoda</taxon>
        <taxon>Collembola</taxon>
        <taxon>Entomobryomorpha</taxon>
        <taxon>Entomobryoidea</taxon>
        <taxon>Orchesellidae</taxon>
        <taxon>Orchesellinae</taxon>
        <taxon>Orchesella</taxon>
    </lineage>
</organism>
<feature type="region of interest" description="Disordered" evidence="8">
    <location>
        <begin position="1162"/>
        <end position="1181"/>
    </location>
</feature>
<name>A0ABP1S5I3_9HEXA</name>
<dbReference type="SMART" id="SM00281">
    <property type="entry name" value="LamB"/>
    <property type="match status" value="1"/>
</dbReference>